<dbReference type="InterPro" id="IPR036942">
    <property type="entry name" value="Beta-barrel_TonB_sf"/>
</dbReference>
<dbReference type="GO" id="GO:0009279">
    <property type="term" value="C:cell outer membrane"/>
    <property type="evidence" value="ECO:0007669"/>
    <property type="project" value="UniProtKB-SubCell"/>
</dbReference>
<dbReference type="SUPFAM" id="SSF56935">
    <property type="entry name" value="Porins"/>
    <property type="match status" value="1"/>
</dbReference>
<proteinExistence type="predicted"/>
<feature type="chain" id="PRO_5030654022" description="TonB-dependent transporter Oar-like beta-barrel domain-containing protein" evidence="9">
    <location>
        <begin position="35"/>
        <end position="1149"/>
    </location>
</feature>
<dbReference type="InterPro" id="IPR010917">
    <property type="entry name" value="TonB_rcpt_CS"/>
</dbReference>
<feature type="domain" description="TonB-dependent transporter Oar-like beta-barrel" evidence="10">
    <location>
        <begin position="252"/>
        <end position="1142"/>
    </location>
</feature>
<dbReference type="PANTHER" id="PTHR30069:SF29">
    <property type="entry name" value="HEMOGLOBIN AND HEMOGLOBIN-HAPTOGLOBIN-BINDING PROTEIN 1-RELATED"/>
    <property type="match status" value="1"/>
</dbReference>
<keyword evidence="12" id="KW-1185">Reference proteome</keyword>
<keyword evidence="3" id="KW-1134">Transmembrane beta strand</keyword>
<organism evidence="11 12">
    <name type="scientific">Granulicella arctica</name>
    <dbReference type="NCBI Taxonomy" id="940613"/>
    <lineage>
        <taxon>Bacteria</taxon>
        <taxon>Pseudomonadati</taxon>
        <taxon>Acidobacteriota</taxon>
        <taxon>Terriglobia</taxon>
        <taxon>Terriglobales</taxon>
        <taxon>Acidobacteriaceae</taxon>
        <taxon>Granulicella</taxon>
    </lineage>
</organism>
<dbReference type="SUPFAM" id="SSF49464">
    <property type="entry name" value="Carboxypeptidase regulatory domain-like"/>
    <property type="match status" value="1"/>
</dbReference>
<evidence type="ECO:0000256" key="4">
    <source>
        <dbReference type="ARBA" id="ARBA00022692"/>
    </source>
</evidence>
<keyword evidence="4" id="KW-0812">Transmembrane</keyword>
<gene>
    <name evidence="11" type="ORF">HDF17_000222</name>
</gene>
<dbReference type="Gene3D" id="2.40.170.20">
    <property type="entry name" value="TonB-dependent receptor, beta-barrel domain"/>
    <property type="match status" value="1"/>
</dbReference>
<dbReference type="AlphaFoldDB" id="A0A7Y9TFS0"/>
<protein>
    <recommendedName>
        <fullName evidence="10">TonB-dependent transporter Oar-like beta-barrel domain-containing protein</fullName>
    </recommendedName>
</protein>
<name>A0A7Y9TFS0_9BACT</name>
<dbReference type="PROSITE" id="PS01156">
    <property type="entry name" value="TONB_DEPENDENT_REC_2"/>
    <property type="match status" value="1"/>
</dbReference>
<feature type="region of interest" description="Disordered" evidence="8">
    <location>
        <begin position="1117"/>
        <end position="1138"/>
    </location>
</feature>
<reference evidence="11 12" key="1">
    <citation type="submission" date="2020-07" db="EMBL/GenBank/DDBJ databases">
        <title>Genomic Encyclopedia of Type Strains, Phase IV (KMG-V): Genome sequencing to study the core and pangenomes of soil and plant-associated prokaryotes.</title>
        <authorList>
            <person name="Whitman W."/>
        </authorList>
    </citation>
    <scope>NUCLEOTIDE SEQUENCE [LARGE SCALE GENOMIC DNA]</scope>
    <source>
        <strain evidence="11 12">X4EP2</strain>
    </source>
</reference>
<dbReference type="RefSeq" id="WP_179486940.1">
    <property type="nucleotide sequence ID" value="NZ_JACCCW010000001.1"/>
</dbReference>
<evidence type="ECO:0000256" key="3">
    <source>
        <dbReference type="ARBA" id="ARBA00022452"/>
    </source>
</evidence>
<feature type="signal peptide" evidence="9">
    <location>
        <begin position="1"/>
        <end position="34"/>
    </location>
</feature>
<dbReference type="GO" id="GO:0044718">
    <property type="term" value="P:siderophore transmembrane transport"/>
    <property type="evidence" value="ECO:0007669"/>
    <property type="project" value="TreeGrafter"/>
</dbReference>
<dbReference type="Pfam" id="PF25183">
    <property type="entry name" value="OMP_b-brl_4"/>
    <property type="match status" value="1"/>
</dbReference>
<evidence type="ECO:0000259" key="10">
    <source>
        <dbReference type="Pfam" id="PF25183"/>
    </source>
</evidence>
<evidence type="ECO:0000313" key="12">
    <source>
        <dbReference type="Proteomes" id="UP000589520"/>
    </source>
</evidence>
<dbReference type="Proteomes" id="UP000589520">
    <property type="component" value="Unassembled WGS sequence"/>
</dbReference>
<keyword evidence="5 9" id="KW-0732">Signal</keyword>
<feature type="compositionally biased region" description="Polar residues" evidence="8">
    <location>
        <begin position="1118"/>
        <end position="1138"/>
    </location>
</feature>
<comment type="caution">
    <text evidence="11">The sequence shown here is derived from an EMBL/GenBank/DDBJ whole genome shotgun (WGS) entry which is preliminary data.</text>
</comment>
<evidence type="ECO:0000256" key="7">
    <source>
        <dbReference type="ARBA" id="ARBA00023237"/>
    </source>
</evidence>
<keyword evidence="7" id="KW-0998">Cell outer membrane</keyword>
<dbReference type="InterPro" id="IPR057601">
    <property type="entry name" value="Oar-like_b-barrel"/>
</dbReference>
<dbReference type="Pfam" id="PF13620">
    <property type="entry name" value="CarboxypepD_reg"/>
    <property type="match status" value="1"/>
</dbReference>
<dbReference type="Gene3D" id="2.60.40.1120">
    <property type="entry name" value="Carboxypeptidase-like, regulatory domain"/>
    <property type="match status" value="1"/>
</dbReference>
<dbReference type="GO" id="GO:0015344">
    <property type="term" value="F:siderophore uptake transmembrane transporter activity"/>
    <property type="evidence" value="ECO:0007669"/>
    <property type="project" value="TreeGrafter"/>
</dbReference>
<keyword evidence="2" id="KW-0813">Transport</keyword>
<dbReference type="PANTHER" id="PTHR30069">
    <property type="entry name" value="TONB-DEPENDENT OUTER MEMBRANE RECEPTOR"/>
    <property type="match status" value="1"/>
</dbReference>
<evidence type="ECO:0000256" key="2">
    <source>
        <dbReference type="ARBA" id="ARBA00022448"/>
    </source>
</evidence>
<evidence type="ECO:0000256" key="1">
    <source>
        <dbReference type="ARBA" id="ARBA00004571"/>
    </source>
</evidence>
<dbReference type="EMBL" id="JACCCW010000001">
    <property type="protein sequence ID" value="NYF77935.1"/>
    <property type="molecule type" value="Genomic_DNA"/>
</dbReference>
<evidence type="ECO:0000313" key="11">
    <source>
        <dbReference type="EMBL" id="NYF77935.1"/>
    </source>
</evidence>
<accession>A0A7Y9TFS0</accession>
<dbReference type="InterPro" id="IPR008969">
    <property type="entry name" value="CarboxyPept-like_regulatory"/>
</dbReference>
<evidence type="ECO:0000256" key="9">
    <source>
        <dbReference type="SAM" id="SignalP"/>
    </source>
</evidence>
<sequence>MPYVRLVRRGACLSGTTFVIVFALFCCLLSSAHAQSTFGNIVGTVTDPQGAALPNATITLTNKGTSARRTGNTNSSGEYVFNILDAGEYQLTVELSGFSKAEFASIPLLARETKRIDAHLALGTAIETVEVTSGTGSVITTDTSSLATTKTGQELVDLPVAIFAHANGSTSPISTLTTNPGVQTDDSGNLVIAGATPALLSVTIDGISSVDVENSGPVNELFPSFNSISEIRVSETNNNAEYSGVADITTTSRGGTNSYHGGIFENHENTVLNAGNTSTGSKPKIIMNNFGGFLGGPLSVPHLYSGHDKTFFFLSYEALRLPRETPLVISVPTLAMRSGNVANYLAKQGVTQIYNYDGTTLDPTNVPVSPTAASLLSTLYPLPNSGSADNDQFNYAVNFPAPISSNQGDLRLDQNITSKQTAFARLTYKNRQVLSAPNPTCAGFCTNSGSPLTGGFSEPETDVGLTFAHTYLLTSALINEFRGGFNMTKVDTALNANTAQLLNETGITGVNNPDPVAAVPNVIINGFMVSGGANPSKQRSKVMQLLDNVTFNKSGHTMKFGFDFRRLTDHDDNVFGSQRSGQFNFNGSTDVGIAIGDPYTQFLLGYPDYTVLADVTNPNMDGLGYSYAWFAQDDWKITPKLTLNFGFRYELHPPLKEIHYDTAAFDPNYVNGATHGAVVVPNAQALTYTDTLFAQSIAPTPILTAAQDNLPEKLRYTAFNDIGPRIGFAWRPFAKTVIRGGWGRFIESPLGFSLVSGWSVHASFVPYYYNDYDNNGVPLLSFPSPFPTDRATAGAASFYYAFPIHYKDPSVQQWNLTYERDLGFSTGLRLSYTGSHGSNLETMEDLNQVPANSVGYYDTGTPGTPGYIHGVYDSRPYTDWQVLQSVYNSAESNYNSFSAVVEKQPSKGLQFQSSYVYTRDLSNEGGAAPTSLVGAGGNFLTDRFHPGLDYGNVIYDRRHRFLTTGLYDLPLGHNKTFVANGGRFMEGLVSGWQVGGVFIWQSGPFLTPYEQSDDPAGTNMVNVVGFTRPDRVAHTSFYAHGSQGRYPLFLNAAAFTLPGSNIGRFGNSTVGSVVGPGTVALSSSVIKGVNLSETLKLQFGISAANLFNHRNYAPPNMQVDTSSYGESSELQSAEGTGPRNVQITARLSF</sequence>
<dbReference type="InterPro" id="IPR039426">
    <property type="entry name" value="TonB-dep_rcpt-like"/>
</dbReference>
<evidence type="ECO:0000256" key="5">
    <source>
        <dbReference type="ARBA" id="ARBA00022729"/>
    </source>
</evidence>
<comment type="subcellular location">
    <subcellularLocation>
        <location evidence="1">Cell outer membrane</location>
        <topology evidence="1">Multi-pass membrane protein</topology>
    </subcellularLocation>
</comment>
<evidence type="ECO:0000256" key="6">
    <source>
        <dbReference type="ARBA" id="ARBA00023136"/>
    </source>
</evidence>
<evidence type="ECO:0000256" key="8">
    <source>
        <dbReference type="SAM" id="MobiDB-lite"/>
    </source>
</evidence>
<keyword evidence="6" id="KW-0472">Membrane</keyword>